<dbReference type="NCBIfam" id="NF003555">
    <property type="entry name" value="PRK05218.1"/>
    <property type="match status" value="1"/>
</dbReference>
<accession>A0AAN9YAJ3</accession>
<dbReference type="FunFam" id="3.40.50.11260:FF:000001">
    <property type="entry name" value="Heat shock protein 90 alpha"/>
    <property type="match status" value="1"/>
</dbReference>
<dbReference type="SUPFAM" id="SSF54211">
    <property type="entry name" value="Ribosomal protein S5 domain 2-like"/>
    <property type="match status" value="1"/>
</dbReference>
<protein>
    <recommendedName>
        <fullName evidence="3">Heat shock protein 83</fullName>
    </recommendedName>
</protein>
<feature type="binding site" evidence="10">
    <location>
        <position position="157"/>
    </location>
    <ligand>
        <name>ATP</name>
        <dbReference type="ChEBI" id="CHEBI:30616"/>
    </ligand>
</feature>
<dbReference type="SMART" id="SM00387">
    <property type="entry name" value="HATPase_c"/>
    <property type="match status" value="1"/>
</dbReference>
<evidence type="ECO:0000256" key="4">
    <source>
        <dbReference type="ARBA" id="ARBA00022490"/>
    </source>
</evidence>
<dbReference type="InterPro" id="IPR019805">
    <property type="entry name" value="Heat_shock_protein_90_CS"/>
</dbReference>
<keyword evidence="4" id="KW-0963">Cytoplasm</keyword>
<dbReference type="Gene3D" id="3.30.565.10">
    <property type="entry name" value="Histidine kinase-like ATPase, C-terminal domain"/>
    <property type="match status" value="1"/>
</dbReference>
<evidence type="ECO:0000256" key="5">
    <source>
        <dbReference type="ARBA" id="ARBA00022729"/>
    </source>
</evidence>
<evidence type="ECO:0000256" key="6">
    <source>
        <dbReference type="ARBA" id="ARBA00022741"/>
    </source>
</evidence>
<evidence type="ECO:0000256" key="2">
    <source>
        <dbReference type="ARBA" id="ARBA00008239"/>
    </source>
</evidence>
<feature type="chain" id="PRO_5042810830" description="Heat shock protein 83" evidence="12">
    <location>
        <begin position="25"/>
        <end position="804"/>
    </location>
</feature>
<dbReference type="GO" id="GO:0140662">
    <property type="term" value="F:ATP-dependent protein folding chaperone"/>
    <property type="evidence" value="ECO:0007669"/>
    <property type="project" value="InterPro"/>
</dbReference>
<evidence type="ECO:0000256" key="11">
    <source>
        <dbReference type="SAM" id="MobiDB-lite"/>
    </source>
</evidence>
<dbReference type="InterPro" id="IPR020575">
    <property type="entry name" value="Hsp90_N"/>
</dbReference>
<dbReference type="SUPFAM" id="SSF110942">
    <property type="entry name" value="HSP90 C-terminal domain"/>
    <property type="match status" value="1"/>
</dbReference>
<keyword evidence="9" id="KW-0143">Chaperone</keyword>
<evidence type="ECO:0000256" key="9">
    <source>
        <dbReference type="ARBA" id="ARBA00023186"/>
    </source>
</evidence>
<keyword evidence="15" id="KW-1185">Reference proteome</keyword>
<evidence type="ECO:0000256" key="7">
    <source>
        <dbReference type="ARBA" id="ARBA00022840"/>
    </source>
</evidence>
<evidence type="ECO:0000256" key="1">
    <source>
        <dbReference type="ARBA" id="ARBA00004496"/>
    </source>
</evidence>
<feature type="binding site" evidence="10">
    <location>
        <position position="465"/>
    </location>
    <ligand>
        <name>ATP</name>
        <dbReference type="ChEBI" id="CHEBI:30616"/>
    </ligand>
</feature>
<dbReference type="CDD" id="cd16927">
    <property type="entry name" value="HATPase_Hsp90-like"/>
    <property type="match status" value="1"/>
</dbReference>
<dbReference type="Pfam" id="PF00183">
    <property type="entry name" value="HSP90"/>
    <property type="match status" value="1"/>
</dbReference>
<feature type="compositionally biased region" description="Acidic residues" evidence="11">
    <location>
        <begin position="788"/>
        <end position="804"/>
    </location>
</feature>
<dbReference type="InterPro" id="IPR036890">
    <property type="entry name" value="HATPase_C_sf"/>
</dbReference>
<dbReference type="InterPro" id="IPR003594">
    <property type="entry name" value="HATPase_dom"/>
</dbReference>
<dbReference type="EMBL" id="JBBCAQ010000002">
    <property type="protein sequence ID" value="KAK7605331.1"/>
    <property type="molecule type" value="Genomic_DNA"/>
</dbReference>
<feature type="compositionally biased region" description="Acidic residues" evidence="11">
    <location>
        <begin position="767"/>
        <end position="780"/>
    </location>
</feature>
<evidence type="ECO:0000256" key="8">
    <source>
        <dbReference type="ARBA" id="ARBA00023016"/>
    </source>
</evidence>
<dbReference type="Pfam" id="PF13589">
    <property type="entry name" value="HATPase_c_3"/>
    <property type="match status" value="1"/>
</dbReference>
<feature type="binding site" evidence="10">
    <location>
        <position position="165"/>
    </location>
    <ligand>
        <name>ATP</name>
        <dbReference type="ChEBI" id="CHEBI:30616"/>
    </ligand>
</feature>
<gene>
    <name evidence="14" type="ORF">V9T40_007189</name>
</gene>
<comment type="caution">
    <text evidence="14">The sequence shown here is derived from an EMBL/GenBank/DDBJ whole genome shotgun (WGS) entry which is preliminary data.</text>
</comment>
<dbReference type="GO" id="GO:0051082">
    <property type="term" value="F:unfolded protein binding"/>
    <property type="evidence" value="ECO:0007669"/>
    <property type="project" value="InterPro"/>
</dbReference>
<feature type="region of interest" description="Disordered" evidence="11">
    <location>
        <begin position="761"/>
        <end position="804"/>
    </location>
</feature>
<evidence type="ECO:0000256" key="12">
    <source>
        <dbReference type="SAM" id="SignalP"/>
    </source>
</evidence>
<dbReference type="HAMAP" id="MF_00505">
    <property type="entry name" value="HSP90"/>
    <property type="match status" value="1"/>
</dbReference>
<dbReference type="SUPFAM" id="SSF55874">
    <property type="entry name" value="ATPase domain of HSP90 chaperone/DNA topoisomerase II/histidine kinase"/>
    <property type="match status" value="1"/>
</dbReference>
<evidence type="ECO:0000259" key="13">
    <source>
        <dbReference type="SMART" id="SM00387"/>
    </source>
</evidence>
<keyword evidence="7 10" id="KW-0067">ATP-binding</keyword>
<dbReference type="Gene3D" id="1.20.120.790">
    <property type="entry name" value="Heat shock protein 90, C-terminal domain"/>
    <property type="match status" value="1"/>
</dbReference>
<dbReference type="PRINTS" id="PR00775">
    <property type="entry name" value="HEATSHOCK90"/>
</dbReference>
<feature type="domain" description="Histidine kinase/HSP90-like ATPase" evidence="13">
    <location>
        <begin position="99"/>
        <end position="258"/>
    </location>
</feature>
<organism evidence="14 15">
    <name type="scientific">Parthenolecanium corni</name>
    <dbReference type="NCBI Taxonomy" id="536013"/>
    <lineage>
        <taxon>Eukaryota</taxon>
        <taxon>Metazoa</taxon>
        <taxon>Ecdysozoa</taxon>
        <taxon>Arthropoda</taxon>
        <taxon>Hexapoda</taxon>
        <taxon>Insecta</taxon>
        <taxon>Pterygota</taxon>
        <taxon>Neoptera</taxon>
        <taxon>Paraneoptera</taxon>
        <taxon>Hemiptera</taxon>
        <taxon>Sternorrhyncha</taxon>
        <taxon>Coccoidea</taxon>
        <taxon>Coccidae</taxon>
        <taxon>Parthenolecanium</taxon>
    </lineage>
</organism>
<name>A0AAN9YAJ3_9HEMI</name>
<dbReference type="Gene3D" id="3.40.50.11260">
    <property type="match status" value="1"/>
</dbReference>
<feature type="binding site" evidence="10">
    <location>
        <position position="248"/>
    </location>
    <ligand>
        <name>ATP</name>
        <dbReference type="ChEBI" id="CHEBI:30616"/>
    </ligand>
</feature>
<dbReference type="AlphaFoldDB" id="A0AAN9YAJ3"/>
<feature type="signal peptide" evidence="12">
    <location>
        <begin position="1"/>
        <end position="24"/>
    </location>
</feature>
<feature type="binding site" evidence="10">
    <location>
        <position position="106"/>
    </location>
    <ligand>
        <name>ATP</name>
        <dbReference type="ChEBI" id="CHEBI:30616"/>
    </ligand>
</feature>
<evidence type="ECO:0000313" key="15">
    <source>
        <dbReference type="Proteomes" id="UP001367676"/>
    </source>
</evidence>
<evidence type="ECO:0000256" key="10">
    <source>
        <dbReference type="PIRSR" id="PIRSR002583-1"/>
    </source>
</evidence>
<feature type="binding site" evidence="10">
    <location>
        <begin position="197"/>
        <end position="202"/>
    </location>
    <ligand>
        <name>ATP</name>
        <dbReference type="ChEBI" id="CHEBI:30616"/>
    </ligand>
</feature>
<evidence type="ECO:0000313" key="14">
    <source>
        <dbReference type="EMBL" id="KAK7605331.1"/>
    </source>
</evidence>
<feature type="binding site" evidence="10">
    <location>
        <position position="152"/>
    </location>
    <ligand>
        <name>ATP</name>
        <dbReference type="ChEBI" id="CHEBI:30616"/>
    </ligand>
</feature>
<dbReference type="PIRSF" id="PIRSF002583">
    <property type="entry name" value="Hsp90"/>
    <property type="match status" value="1"/>
</dbReference>
<reference evidence="14 15" key="1">
    <citation type="submission" date="2024-03" db="EMBL/GenBank/DDBJ databases">
        <title>Adaptation during the transition from Ophiocordyceps entomopathogen to insect associate is accompanied by gene loss and intensified selection.</title>
        <authorList>
            <person name="Ward C.M."/>
            <person name="Onetto C.A."/>
            <person name="Borneman A.R."/>
        </authorList>
    </citation>
    <scope>NUCLEOTIDE SEQUENCE [LARGE SCALE GENOMIC DNA]</scope>
    <source>
        <strain evidence="14">AWRI1</strain>
        <tissue evidence="14">Single Adult Female</tissue>
    </source>
</reference>
<dbReference type="FunFam" id="3.30.230.80:FF:000003">
    <property type="entry name" value="endoplasmin isoform X1"/>
    <property type="match status" value="1"/>
</dbReference>
<dbReference type="InterPro" id="IPR001404">
    <property type="entry name" value="Hsp90_fam"/>
</dbReference>
<evidence type="ECO:0000256" key="3">
    <source>
        <dbReference type="ARBA" id="ARBA00021845"/>
    </source>
</evidence>
<dbReference type="Gene3D" id="3.30.230.80">
    <property type="match status" value="1"/>
</dbReference>
<feature type="binding site" evidence="10">
    <location>
        <position position="110"/>
    </location>
    <ligand>
        <name>ATP</name>
        <dbReference type="ChEBI" id="CHEBI:30616"/>
    </ligand>
</feature>
<dbReference type="GO" id="GO:0005524">
    <property type="term" value="F:ATP binding"/>
    <property type="evidence" value="ECO:0007669"/>
    <property type="project" value="UniProtKB-KW"/>
</dbReference>
<dbReference type="FunFam" id="3.30.565.10:FF:000005">
    <property type="entry name" value="Heat shock protein 90"/>
    <property type="match status" value="1"/>
</dbReference>
<dbReference type="FunFam" id="1.20.120.790:FF:000003">
    <property type="entry name" value="Heat shock protein 90"/>
    <property type="match status" value="1"/>
</dbReference>
<feature type="compositionally biased region" description="Acidic residues" evidence="11">
    <location>
        <begin position="322"/>
        <end position="333"/>
    </location>
</feature>
<dbReference type="GO" id="GO:0005737">
    <property type="term" value="C:cytoplasm"/>
    <property type="evidence" value="ECO:0007669"/>
    <property type="project" value="UniProtKB-SubCell"/>
</dbReference>
<keyword evidence="5 12" id="KW-0732">Signal</keyword>
<keyword evidence="8" id="KW-0346">Stress response</keyword>
<sequence>MIRNTLVFSLLLCCLFGFAKYSIAEPEPSSPPTVDDDLGISKEASRTDHELPLKEEERIRLDGLSPAQYKELRLKAENFTFEAEVNRMMKLIINSLYRNKDIFLRELISNASDALDKIRLLSLTEPSVLDTLGDLSIRLKVDKDSKILHIIDSGIGMTKSDLVKNLGTIAKSGTAEFLSKMNEQSQHHKEMNDLIGQFGVGFYSAFLVADKVIVTSKHNDDDQYIWESDASNFSIVPDPRGSTLQRGTQVSLQLKDEAHDYADVTTLKNLVRKYSQFINFPIYVWNSKIVKEEVPVEEEEVEQKPEESKDDEAEKEEKDKSEDEEVVEEATEDEKEKKPKTKTIEKTVWDWELLNDNKPIWTRKPNEITEEEYNKFYEALTKDYQSPLTKTHFNAEGEVSFKSLLFVPEVQPSDSFNKYGTVTDNIKLYVRRVFITDEFNDLLPKYLNFLRGVVDSDDLPLNVSRETLQQHKLLKVIKKKLVRKALDMFKKLDDETFKKFWKEYSTNIKLGMFEDPSNRARLAKLLRFQTSAFPESLTSLNDYVSRMKPKQEHIYYIAGATRAEVERSPFVERLHKKGYEVLYLIEAIDEYAISSLPEFEGKKFQNAAKEGLTLSQNKEKLEKMNTEYEPLTKWLAETALKDKIMKAAISERLTDSPCALVAGMFGWTGNMERLAMANAHQKSEDPQKEYYMKQKKNLEINPRHPIIKDLLRRVKDDPEDSVAKDIALMMYRTATLRSGYMVQDSFEFAQAVEGMMRQTLGISPDEKVEDFDEDEEAEEESAAKPADQAEEVPVEGDEEEHDEL</sequence>
<dbReference type="PROSITE" id="PS00298">
    <property type="entry name" value="HSP90"/>
    <property type="match status" value="1"/>
</dbReference>
<dbReference type="Proteomes" id="UP001367676">
    <property type="component" value="Unassembled WGS sequence"/>
</dbReference>
<proteinExistence type="inferred from homology"/>
<feature type="region of interest" description="Disordered" evidence="11">
    <location>
        <begin position="294"/>
        <end position="339"/>
    </location>
</feature>
<keyword evidence="6 10" id="KW-0547">Nucleotide-binding</keyword>
<feature type="binding site" evidence="10">
    <location>
        <begin position="172"/>
        <end position="173"/>
    </location>
    <ligand>
        <name>ATP</name>
        <dbReference type="ChEBI" id="CHEBI:30616"/>
    </ligand>
</feature>
<dbReference type="InterPro" id="IPR020568">
    <property type="entry name" value="Ribosomal_Su5_D2-typ_SF"/>
</dbReference>
<dbReference type="GO" id="GO:0016887">
    <property type="term" value="F:ATP hydrolysis activity"/>
    <property type="evidence" value="ECO:0007669"/>
    <property type="project" value="InterPro"/>
</dbReference>
<comment type="similarity">
    <text evidence="2">Belongs to the heat shock protein 90 family.</text>
</comment>
<dbReference type="PANTHER" id="PTHR11528">
    <property type="entry name" value="HEAT SHOCK PROTEIN 90 FAMILY MEMBER"/>
    <property type="match status" value="1"/>
</dbReference>
<feature type="binding site" evidence="10">
    <location>
        <position position="171"/>
    </location>
    <ligand>
        <name>ATP</name>
        <dbReference type="ChEBI" id="CHEBI:30616"/>
    </ligand>
</feature>
<dbReference type="InterPro" id="IPR037196">
    <property type="entry name" value="HSP90_C"/>
</dbReference>
<comment type="subcellular location">
    <subcellularLocation>
        <location evidence="1">Cytoplasm</location>
    </subcellularLocation>
</comment>